<dbReference type="InterPro" id="IPR038765">
    <property type="entry name" value="Papain-like_cys_pep_sf"/>
</dbReference>
<keyword evidence="6" id="KW-1133">Transmembrane helix</keyword>
<dbReference type="Pfam" id="PF00877">
    <property type="entry name" value="NLPC_P60"/>
    <property type="match status" value="1"/>
</dbReference>
<dbReference type="SUPFAM" id="SSF54001">
    <property type="entry name" value="Cysteine proteinases"/>
    <property type="match status" value="1"/>
</dbReference>
<dbReference type="Proteomes" id="UP000193834">
    <property type="component" value="Unassembled WGS sequence"/>
</dbReference>
<keyword evidence="6" id="KW-0812">Transmembrane</keyword>
<keyword evidence="4" id="KW-0788">Thiol protease</keyword>
<dbReference type="GO" id="GO:0006508">
    <property type="term" value="P:proteolysis"/>
    <property type="evidence" value="ECO:0007669"/>
    <property type="project" value="UniProtKB-KW"/>
</dbReference>
<proteinExistence type="inferred from homology"/>
<sequence length="201" mass="22055">MTKLKSITTRKWVMITLMVVSASGIIFGTDATKAEAYPIGGSNWNWNRTSDYNTWPYQPSRDAQSTTDTTEGTSRSDSSTAAQTISIGQRFLGTKYEFGADTNQTKTFDCSSFVKYVFKQVGVDLPRTSYTQAKEGKAVSRSELQTGDLVFFATGRRGSGISHVAIYAGNGRILHTFGSPGVTFSDLSDWDSSYVTARRVL</sequence>
<evidence type="ECO:0000256" key="1">
    <source>
        <dbReference type="ARBA" id="ARBA00007074"/>
    </source>
</evidence>
<keyword evidence="9" id="KW-1185">Reference proteome</keyword>
<dbReference type="GO" id="GO:0008234">
    <property type="term" value="F:cysteine-type peptidase activity"/>
    <property type="evidence" value="ECO:0007669"/>
    <property type="project" value="UniProtKB-KW"/>
</dbReference>
<evidence type="ECO:0000256" key="3">
    <source>
        <dbReference type="ARBA" id="ARBA00022801"/>
    </source>
</evidence>
<dbReference type="EMBL" id="FXAZ01000001">
    <property type="protein sequence ID" value="SMG24440.1"/>
    <property type="molecule type" value="Genomic_DNA"/>
</dbReference>
<dbReference type="PANTHER" id="PTHR47053:SF1">
    <property type="entry name" value="MUREIN DD-ENDOPEPTIDASE MEPH-RELATED"/>
    <property type="match status" value="1"/>
</dbReference>
<keyword evidence="3 8" id="KW-0378">Hydrolase</keyword>
<dbReference type="PANTHER" id="PTHR47053">
    <property type="entry name" value="MUREIN DD-ENDOPEPTIDASE MEPH-RELATED"/>
    <property type="match status" value="1"/>
</dbReference>
<feature type="transmembrane region" description="Helical" evidence="6">
    <location>
        <begin position="12"/>
        <end position="29"/>
    </location>
</feature>
<evidence type="ECO:0000256" key="6">
    <source>
        <dbReference type="SAM" id="Phobius"/>
    </source>
</evidence>
<evidence type="ECO:0000256" key="5">
    <source>
        <dbReference type="SAM" id="MobiDB-lite"/>
    </source>
</evidence>
<dbReference type="AlphaFoldDB" id="A0A1X7JA71"/>
<keyword evidence="6" id="KW-0472">Membrane</keyword>
<dbReference type="RefSeq" id="WP_244903305.1">
    <property type="nucleotide sequence ID" value="NZ_FXAZ01000001.1"/>
</dbReference>
<feature type="region of interest" description="Disordered" evidence="5">
    <location>
        <begin position="55"/>
        <end position="80"/>
    </location>
</feature>
<feature type="domain" description="NlpC/P60" evidence="7">
    <location>
        <begin position="78"/>
        <end position="201"/>
    </location>
</feature>
<evidence type="ECO:0000259" key="7">
    <source>
        <dbReference type="PROSITE" id="PS51935"/>
    </source>
</evidence>
<dbReference type="STRING" id="1852522.SAMN06295960_1379"/>
<gene>
    <name evidence="8" type="ORF">SAMN06295960_1379</name>
</gene>
<keyword evidence="2" id="KW-0645">Protease</keyword>
<dbReference type="Gene3D" id="3.90.1720.10">
    <property type="entry name" value="endopeptidase domain like (from Nostoc punctiforme)"/>
    <property type="match status" value="1"/>
</dbReference>
<dbReference type="PROSITE" id="PS51935">
    <property type="entry name" value="NLPC_P60"/>
    <property type="match status" value="1"/>
</dbReference>
<evidence type="ECO:0000313" key="8">
    <source>
        <dbReference type="EMBL" id="SMG24440.1"/>
    </source>
</evidence>
<protein>
    <submittedName>
        <fullName evidence="8">Cell wall-associated hydrolase, NlpC family</fullName>
    </submittedName>
</protein>
<evidence type="ECO:0000256" key="2">
    <source>
        <dbReference type="ARBA" id="ARBA00022670"/>
    </source>
</evidence>
<evidence type="ECO:0000256" key="4">
    <source>
        <dbReference type="ARBA" id="ARBA00022807"/>
    </source>
</evidence>
<reference evidence="8 9" key="1">
    <citation type="submission" date="2017-04" db="EMBL/GenBank/DDBJ databases">
        <authorList>
            <person name="Afonso C.L."/>
            <person name="Miller P.J."/>
            <person name="Scott M.A."/>
            <person name="Spackman E."/>
            <person name="Goraichik I."/>
            <person name="Dimitrov K.M."/>
            <person name="Suarez D.L."/>
            <person name="Swayne D.E."/>
        </authorList>
    </citation>
    <scope>NUCLEOTIDE SEQUENCE [LARGE SCALE GENOMIC DNA]</scope>
    <source>
        <strain evidence="8 9">11</strain>
    </source>
</reference>
<accession>A0A1X7JA71</accession>
<evidence type="ECO:0000313" key="9">
    <source>
        <dbReference type="Proteomes" id="UP000193834"/>
    </source>
</evidence>
<comment type="similarity">
    <text evidence="1">Belongs to the peptidase C40 family.</text>
</comment>
<organism evidence="8 9">
    <name type="scientific">Paenibacillus aquistagni</name>
    <dbReference type="NCBI Taxonomy" id="1852522"/>
    <lineage>
        <taxon>Bacteria</taxon>
        <taxon>Bacillati</taxon>
        <taxon>Bacillota</taxon>
        <taxon>Bacilli</taxon>
        <taxon>Bacillales</taxon>
        <taxon>Paenibacillaceae</taxon>
        <taxon>Paenibacillus</taxon>
    </lineage>
</organism>
<dbReference type="InterPro" id="IPR000064">
    <property type="entry name" value="NLP_P60_dom"/>
</dbReference>
<dbReference type="InterPro" id="IPR051202">
    <property type="entry name" value="Peptidase_C40"/>
</dbReference>
<name>A0A1X7JA71_9BACL</name>